<feature type="region of interest" description="Disordered" evidence="5">
    <location>
        <begin position="428"/>
        <end position="546"/>
    </location>
</feature>
<evidence type="ECO:0000256" key="5">
    <source>
        <dbReference type="SAM" id="MobiDB-lite"/>
    </source>
</evidence>
<dbReference type="Proteomes" id="UP000310189">
    <property type="component" value="Unassembled WGS sequence"/>
</dbReference>
<evidence type="ECO:0000259" key="6">
    <source>
        <dbReference type="PROSITE" id="PS50011"/>
    </source>
</evidence>
<keyword evidence="8" id="KW-1185">Reference proteome</keyword>
<dbReference type="PANTHER" id="PTHR48014">
    <property type="entry name" value="SERINE/THREONINE-PROTEIN KINASE FRAY2"/>
    <property type="match status" value="1"/>
</dbReference>
<comment type="similarity">
    <text evidence="1">Belongs to the protein kinase superfamily. STE Ser/Thr protein kinase family. STE20 subfamily.</text>
</comment>
<feature type="binding site" evidence="4">
    <location>
        <position position="74"/>
    </location>
    <ligand>
        <name>ATP</name>
        <dbReference type="ChEBI" id="CHEBI:30616"/>
    </ligand>
</feature>
<dbReference type="SUPFAM" id="SSF63829">
    <property type="entry name" value="Calcium-dependent phosphotriesterase"/>
    <property type="match status" value="1"/>
</dbReference>
<feature type="compositionally biased region" description="Basic and acidic residues" evidence="5">
    <location>
        <begin position="428"/>
        <end position="446"/>
    </location>
</feature>
<feature type="compositionally biased region" description="Polar residues" evidence="5">
    <location>
        <begin position="498"/>
        <end position="516"/>
    </location>
</feature>
<dbReference type="InterPro" id="IPR011042">
    <property type="entry name" value="6-blade_b-propeller_TolB-like"/>
</dbReference>
<evidence type="ECO:0000256" key="1">
    <source>
        <dbReference type="ARBA" id="ARBA00008874"/>
    </source>
</evidence>
<dbReference type="InterPro" id="IPR047173">
    <property type="entry name" value="STRAD_A/B-like"/>
</dbReference>
<dbReference type="PANTHER" id="PTHR48014:SF21">
    <property type="entry name" value="SERINE_THREONINE-PROTEIN KINASE FRAY2"/>
    <property type="match status" value="1"/>
</dbReference>
<protein>
    <recommendedName>
        <fullName evidence="6">Protein kinase domain-containing protein</fullName>
    </recommendedName>
</protein>
<keyword evidence="3 4" id="KW-0067">ATP-binding</keyword>
<dbReference type="SUPFAM" id="SSF56112">
    <property type="entry name" value="Protein kinase-like (PK-like)"/>
    <property type="match status" value="1"/>
</dbReference>
<keyword evidence="2 4" id="KW-0547">Nucleotide-binding</keyword>
<dbReference type="GO" id="GO:0004672">
    <property type="term" value="F:protein kinase activity"/>
    <property type="evidence" value="ECO:0007669"/>
    <property type="project" value="InterPro"/>
</dbReference>
<comment type="caution">
    <text evidence="7">The sequence shown here is derived from an EMBL/GenBank/DDBJ whole genome shotgun (WGS) entry which is preliminary data.</text>
</comment>
<gene>
    <name evidence="7" type="ORF">E3P99_02157</name>
</gene>
<evidence type="ECO:0000256" key="3">
    <source>
        <dbReference type="ARBA" id="ARBA00022840"/>
    </source>
</evidence>
<evidence type="ECO:0000256" key="4">
    <source>
        <dbReference type="PROSITE-ProRule" id="PRU10141"/>
    </source>
</evidence>
<dbReference type="GO" id="GO:0005524">
    <property type="term" value="F:ATP binding"/>
    <property type="evidence" value="ECO:0007669"/>
    <property type="project" value="UniProtKB-UniRule"/>
</dbReference>
<accession>A0A4T0FNY9</accession>
<evidence type="ECO:0000313" key="8">
    <source>
        <dbReference type="Proteomes" id="UP000310189"/>
    </source>
</evidence>
<name>A0A4T0FNY9_9BASI</name>
<dbReference type="PROSITE" id="PS00108">
    <property type="entry name" value="PROTEIN_KINASE_ST"/>
    <property type="match status" value="1"/>
</dbReference>
<feature type="domain" description="Protein kinase" evidence="6">
    <location>
        <begin position="41"/>
        <end position="322"/>
    </location>
</feature>
<dbReference type="EMBL" id="SPNW01000029">
    <property type="protein sequence ID" value="TIA89244.1"/>
    <property type="molecule type" value="Genomic_DNA"/>
</dbReference>
<dbReference type="OrthoDB" id="248923at2759"/>
<dbReference type="InterPro" id="IPR011009">
    <property type="entry name" value="Kinase-like_dom_sf"/>
</dbReference>
<dbReference type="GO" id="GO:0043539">
    <property type="term" value="F:protein serine/threonine kinase activator activity"/>
    <property type="evidence" value="ECO:0007669"/>
    <property type="project" value="InterPro"/>
</dbReference>
<dbReference type="AlphaFoldDB" id="A0A4T0FNY9"/>
<dbReference type="PROSITE" id="PS50011">
    <property type="entry name" value="PROTEIN_KINASE_DOM"/>
    <property type="match status" value="1"/>
</dbReference>
<dbReference type="InterPro" id="IPR008271">
    <property type="entry name" value="Ser/Thr_kinase_AS"/>
</dbReference>
<organism evidence="7 8">
    <name type="scientific">Wallemia hederae</name>
    <dbReference type="NCBI Taxonomy" id="1540922"/>
    <lineage>
        <taxon>Eukaryota</taxon>
        <taxon>Fungi</taxon>
        <taxon>Dikarya</taxon>
        <taxon>Basidiomycota</taxon>
        <taxon>Wallemiomycotina</taxon>
        <taxon>Wallemiomycetes</taxon>
        <taxon>Wallemiales</taxon>
        <taxon>Wallemiaceae</taxon>
        <taxon>Wallemia</taxon>
    </lineage>
</organism>
<dbReference type="InterPro" id="IPR017441">
    <property type="entry name" value="Protein_kinase_ATP_BS"/>
</dbReference>
<feature type="region of interest" description="Disordered" evidence="5">
    <location>
        <begin position="195"/>
        <end position="216"/>
    </location>
</feature>
<proteinExistence type="inferred from homology"/>
<dbReference type="Gene3D" id="1.10.510.10">
    <property type="entry name" value="Transferase(Phosphotransferase) domain 1"/>
    <property type="match status" value="1"/>
</dbReference>
<evidence type="ECO:0000256" key="2">
    <source>
        <dbReference type="ARBA" id="ARBA00022741"/>
    </source>
</evidence>
<dbReference type="Gene3D" id="2.120.10.30">
    <property type="entry name" value="TolB, C-terminal domain"/>
    <property type="match status" value="1"/>
</dbReference>
<dbReference type="Pfam" id="PF00069">
    <property type="entry name" value="Pkinase"/>
    <property type="match status" value="1"/>
</dbReference>
<dbReference type="InterPro" id="IPR000719">
    <property type="entry name" value="Prot_kinase_dom"/>
</dbReference>
<evidence type="ECO:0000313" key="7">
    <source>
        <dbReference type="EMBL" id="TIA89244.1"/>
    </source>
</evidence>
<feature type="compositionally biased region" description="Low complexity" evidence="5">
    <location>
        <begin position="459"/>
        <end position="497"/>
    </location>
</feature>
<sequence>MASSSNANSNANKDRLDKRSTHFIGATNDPWQLFSNDGKDYTLLNAIGYGASSVVYAAKFHGKGDRPKAMCAVKVIDVDNFNRHTLELLRRELQLLSLSKHSQVLRVRGMWMDGPRLHIATRLMKAGSVQSILRDAYPHGFDEVVIATILKQALLGLQYLHSNGFVHRDFKAGNLLVDEDGTVLVGDLGVASNLNEHDGSSRTQHPSSIPPHLGRRQSFVGTPCWMAPEVVERKRYDAKADIWSFGITALELSLGHPPKAKLPPVTILMKTIHEDSPTLQQTQLHSKSYSYSDGMKRVVDWCLRKDPNQRPTATELLASPWFNSKAKKPAYLVSTILNGLAPLTERIEAKQNSTPNMTRTESFGWDFTATMQTIGGAERRRQLLNYSYGESTVEDSVELDFKDVVSAEAEKAERAELEDREQATEQLYEGEHKHKENEKETTQSDKESEDDISSTSPNTYTASAGVSTTGSTASASYNEESSINQSNQSNQSNKAQSIPTSISRSFPLSSHQNIPQSPAPEKLSKSLESATPPGTPKAEDKQDKRRSLKTRLNKYFSIFLKPQLPVLYARYDGVDISGRCQIVKARGLHHCEDIVKVNKDGRDDDDDSGYSPMLASCDNRYAYNTVLGVFNDLSWRGSLQLISPYKDTDGKVDATVMEMDIDDDTVLHPLGIDVSPESNSRVFVVNHAISGSTIEVFDIDYDLARAHHLMTISDPVISTPNSIAAIDDHSFYVSNDHHFSRRDTSLRGRILNWMETFLRLPLGAVYKVSWGGDSGVEVVPAAQHIPYANGLVAFDEYLAVASTSTNQVLLYNRDLHSQQLQYLRSVHLPFHVDNLSYDDSTGHIIASGHPHFPTLSRFVSSLGNSDKPQSWSVGIAVGKKQDDMEDTGEQGMVAQRRLLQGNRKDSIYSIIQSNGEFVNSITKLEKNGDALLGGGLYMSGILTCRI</sequence>
<reference evidence="7 8" key="1">
    <citation type="submission" date="2019-03" db="EMBL/GenBank/DDBJ databases">
        <title>Sequencing 23 genomes of Wallemia ichthyophaga.</title>
        <authorList>
            <person name="Gostincar C."/>
        </authorList>
    </citation>
    <scope>NUCLEOTIDE SEQUENCE [LARGE SCALE GENOMIC DNA]</scope>
    <source>
        <strain evidence="7 8">EXF-5753</strain>
    </source>
</reference>
<dbReference type="PROSITE" id="PS00107">
    <property type="entry name" value="PROTEIN_KINASE_ATP"/>
    <property type="match status" value="1"/>
</dbReference>